<keyword evidence="2" id="KW-1185">Reference proteome</keyword>
<evidence type="ECO:0000313" key="2">
    <source>
        <dbReference type="Proteomes" id="UP000005839"/>
    </source>
</evidence>
<gene>
    <name evidence="1" type="ORF">KT99_08618</name>
</gene>
<protein>
    <submittedName>
        <fullName evidence="1">Uncharacterized protein</fullName>
    </submittedName>
</protein>
<evidence type="ECO:0000313" key="1">
    <source>
        <dbReference type="EMBL" id="EDQ01957.1"/>
    </source>
</evidence>
<name>A9D177_9GAMM</name>
<comment type="caution">
    <text evidence="1">The sequence shown here is derived from an EMBL/GenBank/DDBJ whole genome shotgun (WGS) entry which is preliminary data.</text>
</comment>
<reference evidence="1 2" key="1">
    <citation type="submission" date="2007-10" db="EMBL/GenBank/DDBJ databases">
        <authorList>
            <person name="Yayanos A."/>
            <person name="Ferriera S."/>
            <person name="Johnson J."/>
            <person name="Kravitz S."/>
            <person name="Halpern A."/>
            <person name="Remington K."/>
            <person name="Beeson K."/>
            <person name="Tran B."/>
            <person name="Rogers Y.-H."/>
            <person name="Friedman R."/>
            <person name="Venter J.C."/>
        </authorList>
    </citation>
    <scope>NUCLEOTIDE SEQUENCE [LARGE SCALE GENOMIC DNA]</scope>
    <source>
        <strain evidence="1 2">KT99</strain>
    </source>
</reference>
<proteinExistence type="predicted"/>
<accession>A9D177</accession>
<sequence length="67" mass="7404">MEAEYVKSSTQPFMVKSADGQESQLFVVKSSTGEPEPFMVTVLENFTDAVKACEALNKKQQESVLIC</sequence>
<dbReference type="EMBL" id="ABIC01000006">
    <property type="protein sequence ID" value="EDQ01957.1"/>
    <property type="molecule type" value="Genomic_DNA"/>
</dbReference>
<dbReference type="AlphaFoldDB" id="A9D177"/>
<organism evidence="1 2">
    <name type="scientific">Shewanella benthica KT99</name>
    <dbReference type="NCBI Taxonomy" id="314608"/>
    <lineage>
        <taxon>Bacteria</taxon>
        <taxon>Pseudomonadati</taxon>
        <taxon>Pseudomonadota</taxon>
        <taxon>Gammaproteobacteria</taxon>
        <taxon>Alteromonadales</taxon>
        <taxon>Shewanellaceae</taxon>
        <taxon>Shewanella</taxon>
    </lineage>
</organism>
<dbReference type="Proteomes" id="UP000005839">
    <property type="component" value="Unassembled WGS sequence"/>
</dbReference>